<reference evidence="7" key="2">
    <citation type="journal article" date="2021" name="PeerJ">
        <title>Extensive microbial diversity within the chicken gut microbiome revealed by metagenomics and culture.</title>
        <authorList>
            <person name="Gilroy R."/>
            <person name="Ravi A."/>
            <person name="Getino M."/>
            <person name="Pursley I."/>
            <person name="Horton D.L."/>
            <person name="Alikhan N.F."/>
            <person name="Baker D."/>
            <person name="Gharbi K."/>
            <person name="Hall N."/>
            <person name="Watson M."/>
            <person name="Adriaenssens E.M."/>
            <person name="Foster-Nyarko E."/>
            <person name="Jarju S."/>
            <person name="Secka A."/>
            <person name="Antonio M."/>
            <person name="Oren A."/>
            <person name="Chaudhuri R.R."/>
            <person name="La Ragione R."/>
            <person name="Hildebrand F."/>
            <person name="Pallen M.J."/>
        </authorList>
    </citation>
    <scope>NUCLEOTIDE SEQUENCE</scope>
    <source>
        <strain evidence="7">CHK158-818</strain>
    </source>
</reference>
<protein>
    <submittedName>
        <fullName evidence="7">Na/Pi cotransporter family protein</fullName>
    </submittedName>
</protein>
<dbReference type="InterPro" id="IPR038078">
    <property type="entry name" value="PhoU-like_sf"/>
</dbReference>
<accession>A0A9D1M7X3</accession>
<evidence type="ECO:0000256" key="2">
    <source>
        <dbReference type="ARBA" id="ARBA00022475"/>
    </source>
</evidence>
<dbReference type="SUPFAM" id="SSF109755">
    <property type="entry name" value="PhoU-like"/>
    <property type="match status" value="1"/>
</dbReference>
<keyword evidence="2" id="KW-1003">Cell membrane</keyword>
<dbReference type="NCBIfam" id="NF037997">
    <property type="entry name" value="Na_Pi_symport"/>
    <property type="match status" value="1"/>
</dbReference>
<evidence type="ECO:0000256" key="6">
    <source>
        <dbReference type="SAM" id="Phobius"/>
    </source>
</evidence>
<evidence type="ECO:0000313" key="7">
    <source>
        <dbReference type="EMBL" id="HIU55200.1"/>
    </source>
</evidence>
<comment type="caution">
    <text evidence="7">The sequence shown here is derived from an EMBL/GenBank/DDBJ whole genome shotgun (WGS) entry which is preliminary data.</text>
</comment>
<keyword evidence="5 6" id="KW-0472">Membrane</keyword>
<dbReference type="NCBIfam" id="TIGR00704">
    <property type="entry name" value="NaPi_cotrn_rel"/>
    <property type="match status" value="1"/>
</dbReference>
<dbReference type="InterPro" id="IPR004633">
    <property type="entry name" value="NaPi_cotrn-rel/YqeW-like"/>
</dbReference>
<dbReference type="PANTHER" id="PTHR10010:SF46">
    <property type="entry name" value="SODIUM-DEPENDENT PHOSPHATE TRANSPORT PROTEIN 2B"/>
    <property type="match status" value="1"/>
</dbReference>
<dbReference type="GO" id="GO:0044341">
    <property type="term" value="P:sodium-dependent phosphate transport"/>
    <property type="evidence" value="ECO:0007669"/>
    <property type="project" value="InterPro"/>
</dbReference>
<keyword evidence="4 6" id="KW-1133">Transmembrane helix</keyword>
<name>A0A9D1M7X3_9BACT</name>
<feature type="transmembrane region" description="Helical" evidence="6">
    <location>
        <begin position="69"/>
        <end position="93"/>
    </location>
</feature>
<dbReference type="Proteomes" id="UP000824112">
    <property type="component" value="Unassembled WGS sequence"/>
</dbReference>
<dbReference type="EMBL" id="DVNA01000121">
    <property type="protein sequence ID" value="HIU55200.1"/>
    <property type="molecule type" value="Genomic_DNA"/>
</dbReference>
<feature type="transmembrane region" description="Helical" evidence="6">
    <location>
        <begin position="179"/>
        <end position="197"/>
    </location>
</feature>
<evidence type="ECO:0000256" key="4">
    <source>
        <dbReference type="ARBA" id="ARBA00022989"/>
    </source>
</evidence>
<dbReference type="Pfam" id="PF02690">
    <property type="entry name" value="Na_Pi_cotrans"/>
    <property type="match status" value="2"/>
</dbReference>
<dbReference type="AlphaFoldDB" id="A0A9D1M7X3"/>
<feature type="transmembrane region" description="Helical" evidence="6">
    <location>
        <begin position="339"/>
        <end position="362"/>
    </location>
</feature>
<dbReference type="GO" id="GO:0005436">
    <property type="term" value="F:sodium:phosphate symporter activity"/>
    <property type="evidence" value="ECO:0007669"/>
    <property type="project" value="InterPro"/>
</dbReference>
<dbReference type="Gene3D" id="1.20.58.220">
    <property type="entry name" value="Phosphate transport system protein phou homolog 2, domain 2"/>
    <property type="match status" value="1"/>
</dbReference>
<feature type="transmembrane region" description="Helical" evidence="6">
    <location>
        <begin position="251"/>
        <end position="272"/>
    </location>
</feature>
<proteinExistence type="predicted"/>
<evidence type="ECO:0000256" key="5">
    <source>
        <dbReference type="ARBA" id="ARBA00023136"/>
    </source>
</evidence>
<evidence type="ECO:0000313" key="8">
    <source>
        <dbReference type="Proteomes" id="UP000824112"/>
    </source>
</evidence>
<dbReference type="PANTHER" id="PTHR10010">
    <property type="entry name" value="SOLUTE CARRIER FAMILY 34 SODIUM PHOSPHATE , MEMBER 2-RELATED"/>
    <property type="match status" value="1"/>
</dbReference>
<organism evidence="7 8">
    <name type="scientific">Candidatus Gallibacteroides avistercoris</name>
    <dbReference type="NCBI Taxonomy" id="2840833"/>
    <lineage>
        <taxon>Bacteria</taxon>
        <taxon>Pseudomonadati</taxon>
        <taxon>Bacteroidota</taxon>
        <taxon>Bacteroidia</taxon>
        <taxon>Bacteroidales</taxon>
        <taxon>Bacteroidaceae</taxon>
        <taxon>Bacteroidaceae incertae sedis</taxon>
        <taxon>Candidatus Gallibacteroides</taxon>
    </lineage>
</organism>
<reference evidence="7" key="1">
    <citation type="submission" date="2020-10" db="EMBL/GenBank/DDBJ databases">
        <authorList>
            <person name="Gilroy R."/>
        </authorList>
    </citation>
    <scope>NUCLEOTIDE SEQUENCE</scope>
    <source>
        <strain evidence="7">CHK158-818</strain>
    </source>
</reference>
<feature type="transmembrane region" description="Helical" evidence="6">
    <location>
        <begin position="45"/>
        <end position="62"/>
    </location>
</feature>
<dbReference type="InterPro" id="IPR003841">
    <property type="entry name" value="Na/Pi_transpt"/>
</dbReference>
<evidence type="ECO:0000256" key="3">
    <source>
        <dbReference type="ARBA" id="ARBA00022692"/>
    </source>
</evidence>
<feature type="transmembrane region" description="Helical" evidence="6">
    <location>
        <begin position="141"/>
        <end position="159"/>
    </location>
</feature>
<evidence type="ECO:0000256" key="1">
    <source>
        <dbReference type="ARBA" id="ARBA00004651"/>
    </source>
</evidence>
<dbReference type="GO" id="GO:0005886">
    <property type="term" value="C:plasma membrane"/>
    <property type="evidence" value="ECO:0007669"/>
    <property type="project" value="UniProtKB-SubCell"/>
</dbReference>
<gene>
    <name evidence="7" type="ORF">IAB03_05265</name>
</gene>
<sequence length="606" mass="67811">MEYSFYDFLKLIGSLGMFLYGMKVMSEGLQKVAGDRLRSILTAMTTNRVTGILTGVLITALIQSSSATTVMVVSFVNAGLLSLAQSITVIMGANVGTTVTAWIISIFGFKVSISSFAIPLIGLSIPLIFSGNSRRRSWGEFIVGFAFLFLGLDFLKGSVPDIQSNPAILSFLTEYTNLGYLSIFLFLLIGTVLTIVVQSSSATMAITLIMCSKGWISFDIAAAMVLGENIGTTITANMAALSANISAKRAAFAHFLFNILGVCWVLLLFYPFTRMIATLVTEFSSFGSPYELAQFIKNTDPAIINQISEMQEKPTDPALAAISSQYQSLQVSVSYALSLFHSVFNIINVLIMGWFVNAYVFIVTRVIKQKKNDDEEFQLKYISGGMLSTSELSLLQVKKEIQVYAERTHRMFGMVRDLLHTKEGSEEYSKLYSRIEKYEQISDRMELEIANYLNKVADGRLSYEGKLQVTAMLTMVTEIESMGDSCYHLARTLIRKQEAKTQFTDEIVSNIDTIFKLVDDAINNMMQILPQNELEESDLNRTYNKETEINNFRNVLRITNIENVNAKKYEYQAGTFYMDLVEEAEKLADYIVNVVEALKEKRKVSK</sequence>
<feature type="transmembrane region" description="Helical" evidence="6">
    <location>
        <begin position="99"/>
        <end position="129"/>
    </location>
</feature>
<comment type="subcellular location">
    <subcellularLocation>
        <location evidence="1">Cell membrane</location>
        <topology evidence="1">Multi-pass membrane protein</topology>
    </subcellularLocation>
</comment>
<keyword evidence="3 6" id="KW-0812">Transmembrane</keyword>